<feature type="compositionally biased region" description="Pro residues" evidence="1">
    <location>
        <begin position="34"/>
        <end position="50"/>
    </location>
</feature>
<accession>A0A4Z2ISV3</accession>
<dbReference type="Proteomes" id="UP000314294">
    <property type="component" value="Unassembled WGS sequence"/>
</dbReference>
<feature type="compositionally biased region" description="Polar residues" evidence="1">
    <location>
        <begin position="104"/>
        <end position="115"/>
    </location>
</feature>
<feature type="region of interest" description="Disordered" evidence="1">
    <location>
        <begin position="30"/>
        <end position="51"/>
    </location>
</feature>
<gene>
    <name evidence="2" type="ORF">EYF80_009100</name>
</gene>
<reference evidence="2 3" key="1">
    <citation type="submission" date="2019-03" db="EMBL/GenBank/DDBJ databases">
        <title>First draft genome of Liparis tanakae, snailfish: a comprehensive survey of snailfish specific genes.</title>
        <authorList>
            <person name="Kim W."/>
            <person name="Song I."/>
            <person name="Jeong J.-H."/>
            <person name="Kim D."/>
            <person name="Kim S."/>
            <person name="Ryu S."/>
            <person name="Song J.Y."/>
            <person name="Lee S.K."/>
        </authorList>
    </citation>
    <scope>NUCLEOTIDE SEQUENCE [LARGE SCALE GENOMIC DNA]</scope>
    <source>
        <tissue evidence="2">Muscle</tissue>
    </source>
</reference>
<dbReference type="EMBL" id="SRLO01000053">
    <property type="protein sequence ID" value="TNN80594.1"/>
    <property type="molecule type" value="Genomic_DNA"/>
</dbReference>
<organism evidence="2 3">
    <name type="scientific">Liparis tanakae</name>
    <name type="common">Tanaka's snailfish</name>
    <dbReference type="NCBI Taxonomy" id="230148"/>
    <lineage>
        <taxon>Eukaryota</taxon>
        <taxon>Metazoa</taxon>
        <taxon>Chordata</taxon>
        <taxon>Craniata</taxon>
        <taxon>Vertebrata</taxon>
        <taxon>Euteleostomi</taxon>
        <taxon>Actinopterygii</taxon>
        <taxon>Neopterygii</taxon>
        <taxon>Teleostei</taxon>
        <taxon>Neoteleostei</taxon>
        <taxon>Acanthomorphata</taxon>
        <taxon>Eupercaria</taxon>
        <taxon>Perciformes</taxon>
        <taxon>Cottioidei</taxon>
        <taxon>Cottales</taxon>
        <taxon>Liparidae</taxon>
        <taxon>Liparis</taxon>
    </lineage>
</organism>
<proteinExistence type="predicted"/>
<evidence type="ECO:0000256" key="1">
    <source>
        <dbReference type="SAM" id="MobiDB-lite"/>
    </source>
</evidence>
<feature type="region of interest" description="Disordered" evidence="1">
    <location>
        <begin position="93"/>
        <end position="115"/>
    </location>
</feature>
<name>A0A4Z2ISV3_9TELE</name>
<dbReference type="AlphaFoldDB" id="A0A4Z2ISV3"/>
<keyword evidence="3" id="KW-1185">Reference proteome</keyword>
<comment type="caution">
    <text evidence="2">The sequence shown here is derived from an EMBL/GenBank/DDBJ whole genome shotgun (WGS) entry which is preliminary data.</text>
</comment>
<evidence type="ECO:0000313" key="3">
    <source>
        <dbReference type="Proteomes" id="UP000314294"/>
    </source>
</evidence>
<protein>
    <submittedName>
        <fullName evidence="2">Uncharacterized protein</fullName>
    </submittedName>
</protein>
<evidence type="ECO:0000313" key="2">
    <source>
        <dbReference type="EMBL" id="TNN80594.1"/>
    </source>
</evidence>
<sequence>MYITVLATSEAVVLVSEALVSERGLICTCQAADPPAPSPPPPPPSPPPPRAFTVEKLVPFQNWVKNYRSPLPVPRGGLPFLLTQTVIHPFIPPSIPPSNQPTSLWTNQLTTQPAG</sequence>